<protein>
    <recommendedName>
        <fullName evidence="3">DOD-type homing endonuclease domain-containing protein</fullName>
    </recommendedName>
</protein>
<proteinExistence type="predicted"/>
<gene>
    <name evidence="1" type="ORF">NCTC10797_02864</name>
</gene>
<sequence length="346" mass="38320">MYDQILPGDETPGLNIETDRTEWTGITDINTYDNEEVVESTSMSWSVCSTPGHRWIRWNHASGTYSKVTTAGTTRGISWQASAQMAAGPGLDLTENEAELMGWLLTDGSQWEGGAICAFEGCTNPARARGLCGSHSRQLKRCQELHPLRACYPRGAVADFSLFVWQTKPAGVQRLAEVLGEHGRWNGKGYRIIDSYARDLLRRARIEHVKSAPQLLEMINEMSAVQREATLRGVINGDGTRVVGRKSEHIRIYQDDGPLVDVIAILGYFCGYRPSVLKREVEGFPGYESKGVHLKITLCRPRASPGRQPMRSLGPMRVWCPTTELGSWTARFGKNPVLTAHTDGSG</sequence>
<reference evidence="1 2" key="1">
    <citation type="submission" date="2019-02" db="EMBL/GenBank/DDBJ databases">
        <authorList>
            <consortium name="Pathogen Informatics"/>
        </authorList>
    </citation>
    <scope>NUCLEOTIDE SEQUENCE [LARGE SCALE GENOMIC DNA]</scope>
    <source>
        <strain evidence="1 2">3012STDY6756504</strain>
    </source>
</reference>
<dbReference type="EMBL" id="LR215973">
    <property type="protein sequence ID" value="VFA99085.1"/>
    <property type="molecule type" value="Genomic_DNA"/>
</dbReference>
<dbReference type="Proteomes" id="UP000290439">
    <property type="component" value="Chromosome"/>
</dbReference>
<name>A0A4U8W1P8_9NOCA</name>
<organism evidence="1 2">
    <name type="scientific">Nocardia cyriacigeorgica</name>
    <dbReference type="NCBI Taxonomy" id="135487"/>
    <lineage>
        <taxon>Bacteria</taxon>
        <taxon>Bacillati</taxon>
        <taxon>Actinomycetota</taxon>
        <taxon>Actinomycetes</taxon>
        <taxon>Mycobacteriales</taxon>
        <taxon>Nocardiaceae</taxon>
        <taxon>Nocardia</taxon>
    </lineage>
</organism>
<accession>A0A4U8W1P8</accession>
<evidence type="ECO:0000313" key="2">
    <source>
        <dbReference type="Proteomes" id="UP000290439"/>
    </source>
</evidence>
<evidence type="ECO:0000313" key="1">
    <source>
        <dbReference type="EMBL" id="VFA99085.1"/>
    </source>
</evidence>
<evidence type="ECO:0008006" key="3">
    <source>
        <dbReference type="Google" id="ProtNLM"/>
    </source>
</evidence>
<dbReference type="AlphaFoldDB" id="A0A4U8W1P8"/>